<dbReference type="EMBL" id="NBNE01005697">
    <property type="protein sequence ID" value="OWZ03149.1"/>
    <property type="molecule type" value="Genomic_DNA"/>
</dbReference>
<comment type="caution">
    <text evidence="1">The sequence shown here is derived from an EMBL/GenBank/DDBJ whole genome shotgun (WGS) entry which is preliminary data.</text>
</comment>
<dbReference type="OrthoDB" id="110536at2759"/>
<dbReference type="Proteomes" id="UP000198211">
    <property type="component" value="Unassembled WGS sequence"/>
</dbReference>
<dbReference type="AlphaFoldDB" id="A0A225VDX2"/>
<dbReference type="GO" id="GO:0016787">
    <property type="term" value="F:hydrolase activity"/>
    <property type="evidence" value="ECO:0007669"/>
    <property type="project" value="UniProtKB-KW"/>
</dbReference>
<protein>
    <submittedName>
        <fullName evidence="1">Ubiquitin carboxyl-terminal hydrolase</fullName>
    </submittedName>
</protein>
<reference evidence="2" key="1">
    <citation type="submission" date="2017-03" db="EMBL/GenBank/DDBJ databases">
        <title>Phytopthora megakarya and P. palmivora, two closely related causual agents of cacao black pod achieved similar genome size and gene model numbers by different mechanisms.</title>
        <authorList>
            <person name="Ali S."/>
            <person name="Shao J."/>
            <person name="Larry D.J."/>
            <person name="Kronmiller B."/>
            <person name="Shen D."/>
            <person name="Strem M.D."/>
            <person name="Melnick R.L."/>
            <person name="Guiltinan M.J."/>
            <person name="Tyler B.M."/>
            <person name="Meinhardt L.W."/>
            <person name="Bailey B.A."/>
        </authorList>
    </citation>
    <scope>NUCLEOTIDE SEQUENCE [LARGE SCALE GENOMIC DNA]</scope>
    <source>
        <strain evidence="2">zdho120</strain>
    </source>
</reference>
<sequence>MTTSCGVLCIAHVYDMLNDYSRLERGTVTEEDVAVVRLRIMWMILMQLYLTTKSNSFLDL</sequence>
<keyword evidence="1" id="KW-0378">Hydrolase</keyword>
<evidence type="ECO:0000313" key="2">
    <source>
        <dbReference type="Proteomes" id="UP000198211"/>
    </source>
</evidence>
<evidence type="ECO:0000313" key="1">
    <source>
        <dbReference type="EMBL" id="OWZ03149.1"/>
    </source>
</evidence>
<gene>
    <name evidence="1" type="ORF">PHMEG_00025175</name>
</gene>
<organism evidence="1 2">
    <name type="scientific">Phytophthora megakarya</name>
    <dbReference type="NCBI Taxonomy" id="4795"/>
    <lineage>
        <taxon>Eukaryota</taxon>
        <taxon>Sar</taxon>
        <taxon>Stramenopiles</taxon>
        <taxon>Oomycota</taxon>
        <taxon>Peronosporomycetes</taxon>
        <taxon>Peronosporales</taxon>
        <taxon>Peronosporaceae</taxon>
        <taxon>Phytophthora</taxon>
    </lineage>
</organism>
<keyword evidence="2" id="KW-1185">Reference proteome</keyword>
<name>A0A225VDX2_9STRA</name>
<accession>A0A225VDX2</accession>
<proteinExistence type="predicted"/>